<evidence type="ECO:0000256" key="1">
    <source>
        <dbReference type="ARBA" id="ARBA00004479"/>
    </source>
</evidence>
<evidence type="ECO:0000256" key="3">
    <source>
        <dbReference type="ARBA" id="ARBA00022692"/>
    </source>
</evidence>
<keyword evidence="6" id="KW-1133">Transmembrane helix</keyword>
<dbReference type="PANTHER" id="PTHR48063">
    <property type="entry name" value="LRR RECEPTOR-LIKE KINASE"/>
    <property type="match status" value="1"/>
</dbReference>
<evidence type="ECO:0000256" key="9">
    <source>
        <dbReference type="ARBA" id="ARBA00023180"/>
    </source>
</evidence>
<keyword evidence="7" id="KW-0472">Membrane</keyword>
<evidence type="ECO:0000256" key="8">
    <source>
        <dbReference type="ARBA" id="ARBA00023170"/>
    </source>
</evidence>
<name>A0AA39VRK7_ACESA</name>
<feature type="domain" description="Leucine-rich repeat-containing N-terminal plant-type" evidence="11">
    <location>
        <begin position="32"/>
        <end position="69"/>
    </location>
</feature>
<keyword evidence="13" id="KW-1185">Reference proteome</keyword>
<dbReference type="GO" id="GO:0016020">
    <property type="term" value="C:membrane"/>
    <property type="evidence" value="ECO:0007669"/>
    <property type="project" value="UniProtKB-SubCell"/>
</dbReference>
<dbReference type="Gene3D" id="3.80.10.10">
    <property type="entry name" value="Ribonuclease Inhibitor"/>
    <property type="match status" value="1"/>
</dbReference>
<keyword evidence="8" id="KW-0675">Receptor</keyword>
<evidence type="ECO:0000256" key="4">
    <source>
        <dbReference type="ARBA" id="ARBA00022729"/>
    </source>
</evidence>
<evidence type="ECO:0000313" key="13">
    <source>
        <dbReference type="Proteomes" id="UP001168877"/>
    </source>
</evidence>
<dbReference type="AlphaFoldDB" id="A0AA39VRK7"/>
<evidence type="ECO:0000259" key="11">
    <source>
        <dbReference type="Pfam" id="PF08263"/>
    </source>
</evidence>
<feature type="chain" id="PRO_5041267036" description="Leucine-rich repeat-containing N-terminal plant-type domain-containing protein" evidence="10">
    <location>
        <begin position="17"/>
        <end position="139"/>
    </location>
</feature>
<keyword evidence="2" id="KW-0433">Leucine-rich repeat</keyword>
<comment type="caution">
    <text evidence="12">The sequence shown here is derived from an EMBL/GenBank/DDBJ whole genome shotgun (WGS) entry which is preliminary data.</text>
</comment>
<reference evidence="12" key="2">
    <citation type="submission" date="2023-06" db="EMBL/GenBank/DDBJ databases">
        <authorList>
            <person name="Swenson N.G."/>
            <person name="Wegrzyn J.L."/>
            <person name="Mcevoy S.L."/>
        </authorList>
    </citation>
    <scope>NUCLEOTIDE SEQUENCE</scope>
    <source>
        <strain evidence="12">NS2018</strain>
        <tissue evidence="12">Leaf</tissue>
    </source>
</reference>
<dbReference type="InterPro" id="IPR046956">
    <property type="entry name" value="RLP23-like"/>
</dbReference>
<comment type="subcellular location">
    <subcellularLocation>
        <location evidence="1">Membrane</location>
        <topology evidence="1">Single-pass type I membrane protein</topology>
    </subcellularLocation>
</comment>
<feature type="signal peptide" evidence="10">
    <location>
        <begin position="1"/>
        <end position="16"/>
    </location>
</feature>
<dbReference type="Pfam" id="PF08263">
    <property type="entry name" value="LRRNT_2"/>
    <property type="match status" value="1"/>
</dbReference>
<gene>
    <name evidence="12" type="ORF">LWI29_026833</name>
</gene>
<keyword evidence="9" id="KW-0325">Glycoprotein</keyword>
<dbReference type="InterPro" id="IPR013210">
    <property type="entry name" value="LRR_N_plant-typ"/>
</dbReference>
<organism evidence="12 13">
    <name type="scientific">Acer saccharum</name>
    <name type="common">Sugar maple</name>
    <dbReference type="NCBI Taxonomy" id="4024"/>
    <lineage>
        <taxon>Eukaryota</taxon>
        <taxon>Viridiplantae</taxon>
        <taxon>Streptophyta</taxon>
        <taxon>Embryophyta</taxon>
        <taxon>Tracheophyta</taxon>
        <taxon>Spermatophyta</taxon>
        <taxon>Magnoliopsida</taxon>
        <taxon>eudicotyledons</taxon>
        <taxon>Gunneridae</taxon>
        <taxon>Pentapetalae</taxon>
        <taxon>rosids</taxon>
        <taxon>malvids</taxon>
        <taxon>Sapindales</taxon>
        <taxon>Sapindaceae</taxon>
        <taxon>Hippocastanoideae</taxon>
        <taxon>Acereae</taxon>
        <taxon>Acer</taxon>
    </lineage>
</organism>
<dbReference type="PANTHER" id="PTHR48063:SF98">
    <property type="entry name" value="LRR RECEPTOR-LIKE SERINE_THREONINE-PROTEIN KINASE FLS2"/>
    <property type="match status" value="1"/>
</dbReference>
<evidence type="ECO:0000256" key="6">
    <source>
        <dbReference type="ARBA" id="ARBA00022989"/>
    </source>
</evidence>
<proteinExistence type="predicted"/>
<dbReference type="EMBL" id="JAUESC010000382">
    <property type="protein sequence ID" value="KAK0587683.1"/>
    <property type="molecule type" value="Genomic_DNA"/>
</dbReference>
<evidence type="ECO:0000256" key="10">
    <source>
        <dbReference type="SAM" id="SignalP"/>
    </source>
</evidence>
<sequence>MSVIYLVFLELLAIAAINISFCNRSTPVGCIESERLALLRFKQDHKDPSNRLASWNGDGDCCTWDGVVCHNFTGHVLELHLRNPNWEFCTFQDNQGLHIQYDSRHEHDQYDSYKKSLLEGKLNPSLLDLKHLIYFGLER</sequence>
<dbReference type="Proteomes" id="UP001168877">
    <property type="component" value="Unassembled WGS sequence"/>
</dbReference>
<evidence type="ECO:0000313" key="12">
    <source>
        <dbReference type="EMBL" id="KAK0587683.1"/>
    </source>
</evidence>
<keyword evidence="3" id="KW-0812">Transmembrane</keyword>
<protein>
    <recommendedName>
        <fullName evidence="11">Leucine-rich repeat-containing N-terminal plant-type domain-containing protein</fullName>
    </recommendedName>
</protein>
<reference evidence="12" key="1">
    <citation type="journal article" date="2022" name="Plant J.">
        <title>Strategies of tolerance reflected in two North American maple genomes.</title>
        <authorList>
            <person name="McEvoy S.L."/>
            <person name="Sezen U.U."/>
            <person name="Trouern-Trend A."/>
            <person name="McMahon S.M."/>
            <person name="Schaberg P.G."/>
            <person name="Yang J."/>
            <person name="Wegrzyn J.L."/>
            <person name="Swenson N.G."/>
        </authorList>
    </citation>
    <scope>NUCLEOTIDE SEQUENCE</scope>
    <source>
        <strain evidence="12">NS2018</strain>
    </source>
</reference>
<accession>A0AA39VRK7</accession>
<dbReference type="InterPro" id="IPR032675">
    <property type="entry name" value="LRR_dom_sf"/>
</dbReference>
<evidence type="ECO:0000256" key="7">
    <source>
        <dbReference type="ARBA" id="ARBA00023136"/>
    </source>
</evidence>
<evidence type="ECO:0000256" key="2">
    <source>
        <dbReference type="ARBA" id="ARBA00022614"/>
    </source>
</evidence>
<keyword evidence="4 10" id="KW-0732">Signal</keyword>
<evidence type="ECO:0000256" key="5">
    <source>
        <dbReference type="ARBA" id="ARBA00022737"/>
    </source>
</evidence>
<keyword evidence="5" id="KW-0677">Repeat</keyword>